<reference evidence="4 5" key="1">
    <citation type="submission" date="2019-04" db="EMBL/GenBank/DDBJ databases">
        <title>Chitiniphilus eburnea sp. nov., a novel chitinolytic bacterium isolated from aquaculture sludge.</title>
        <authorList>
            <person name="Sheng M."/>
        </authorList>
    </citation>
    <scope>NUCLEOTIDE SEQUENCE [LARGE SCALE GENOMIC DNA]</scope>
    <source>
        <strain evidence="4 5">HX-2-15</strain>
    </source>
</reference>
<evidence type="ECO:0000259" key="3">
    <source>
        <dbReference type="PROSITE" id="PS51186"/>
    </source>
</evidence>
<dbReference type="RefSeq" id="WP_136771623.1">
    <property type="nucleotide sequence ID" value="NZ_SUMF01000001.1"/>
</dbReference>
<dbReference type="Proteomes" id="UP000310016">
    <property type="component" value="Unassembled WGS sequence"/>
</dbReference>
<name>A0A4U0QCG9_9NEIS</name>
<feature type="domain" description="N-acetyltransferase" evidence="3">
    <location>
        <begin position="2"/>
        <end position="148"/>
    </location>
</feature>
<keyword evidence="2" id="KW-0012">Acyltransferase</keyword>
<sequence>MPLIRPATQEDAVQIAALLAQLGYPSTPEAVQVRLANLERACGYACFVADWQGRIAGLIALARDWYIEKDGACVRIVTLVVDEAVRGQGLGKSLLAQAEQWAAECGAKAMVLTSGDHRHEAHDFYRHHGYRSTGLRFVKQISPAPGAA</sequence>
<dbReference type="SUPFAM" id="SSF55729">
    <property type="entry name" value="Acyl-CoA N-acyltransferases (Nat)"/>
    <property type="match status" value="1"/>
</dbReference>
<dbReference type="AlphaFoldDB" id="A0A4U0QCG9"/>
<keyword evidence="1 4" id="KW-0808">Transferase</keyword>
<dbReference type="InterPro" id="IPR050832">
    <property type="entry name" value="Bact_Acetyltransf"/>
</dbReference>
<dbReference type="OrthoDB" id="510731at2"/>
<dbReference type="CDD" id="cd04301">
    <property type="entry name" value="NAT_SF"/>
    <property type="match status" value="1"/>
</dbReference>
<accession>A0A4U0QCG9</accession>
<dbReference type="Gene3D" id="3.40.630.30">
    <property type="match status" value="1"/>
</dbReference>
<comment type="caution">
    <text evidence="4">The sequence shown here is derived from an EMBL/GenBank/DDBJ whole genome shotgun (WGS) entry which is preliminary data.</text>
</comment>
<evidence type="ECO:0000313" key="4">
    <source>
        <dbReference type="EMBL" id="TJZ79109.1"/>
    </source>
</evidence>
<organism evidence="4 5">
    <name type="scientific">Chitiniphilus eburneus</name>
    <dbReference type="NCBI Taxonomy" id="2571148"/>
    <lineage>
        <taxon>Bacteria</taxon>
        <taxon>Pseudomonadati</taxon>
        <taxon>Pseudomonadota</taxon>
        <taxon>Betaproteobacteria</taxon>
        <taxon>Neisseriales</taxon>
        <taxon>Chitinibacteraceae</taxon>
        <taxon>Chitiniphilus</taxon>
    </lineage>
</organism>
<dbReference type="InterPro" id="IPR016181">
    <property type="entry name" value="Acyl_CoA_acyltransferase"/>
</dbReference>
<evidence type="ECO:0000256" key="1">
    <source>
        <dbReference type="ARBA" id="ARBA00022679"/>
    </source>
</evidence>
<dbReference type="InterPro" id="IPR000182">
    <property type="entry name" value="GNAT_dom"/>
</dbReference>
<dbReference type="PROSITE" id="PS51186">
    <property type="entry name" value="GNAT"/>
    <property type="match status" value="1"/>
</dbReference>
<dbReference type="Pfam" id="PF00583">
    <property type="entry name" value="Acetyltransf_1"/>
    <property type="match status" value="1"/>
</dbReference>
<keyword evidence="5" id="KW-1185">Reference proteome</keyword>
<protein>
    <submittedName>
        <fullName evidence="4">GNAT family N-acetyltransferase</fullName>
    </submittedName>
</protein>
<dbReference type="GO" id="GO:0016747">
    <property type="term" value="F:acyltransferase activity, transferring groups other than amino-acyl groups"/>
    <property type="evidence" value="ECO:0007669"/>
    <property type="project" value="InterPro"/>
</dbReference>
<dbReference type="EMBL" id="SUMF01000001">
    <property type="protein sequence ID" value="TJZ79109.1"/>
    <property type="molecule type" value="Genomic_DNA"/>
</dbReference>
<gene>
    <name evidence="4" type="ORF">FAZ21_02145</name>
</gene>
<evidence type="ECO:0000313" key="5">
    <source>
        <dbReference type="Proteomes" id="UP000310016"/>
    </source>
</evidence>
<proteinExistence type="predicted"/>
<dbReference type="PANTHER" id="PTHR43877">
    <property type="entry name" value="AMINOALKYLPHOSPHONATE N-ACETYLTRANSFERASE-RELATED-RELATED"/>
    <property type="match status" value="1"/>
</dbReference>
<evidence type="ECO:0000256" key="2">
    <source>
        <dbReference type="ARBA" id="ARBA00023315"/>
    </source>
</evidence>